<evidence type="ECO:0000259" key="12">
    <source>
        <dbReference type="PROSITE" id="PS51293"/>
    </source>
</evidence>
<dbReference type="SMART" id="SM01189">
    <property type="entry name" value="ELM2"/>
    <property type="match status" value="1"/>
</dbReference>
<feature type="region of interest" description="Disordered" evidence="9">
    <location>
        <begin position="963"/>
        <end position="1010"/>
    </location>
</feature>
<name>A0A2I3H996_NOMLE</name>
<evidence type="ECO:0000256" key="8">
    <source>
        <dbReference type="PROSITE-ProRule" id="PRU00042"/>
    </source>
</evidence>
<dbReference type="PANTHER" id="PTHR16089:SF19">
    <property type="entry name" value="TRANSCRIPTIONAL-REGULATING FACTOR 1"/>
    <property type="match status" value="1"/>
</dbReference>
<feature type="region of interest" description="Disordered" evidence="9">
    <location>
        <begin position="870"/>
        <end position="920"/>
    </location>
</feature>
<organism evidence="13 14">
    <name type="scientific">Nomascus leucogenys</name>
    <name type="common">Northern white-cheeked gibbon</name>
    <name type="synonym">Hylobates leucogenys</name>
    <dbReference type="NCBI Taxonomy" id="61853"/>
    <lineage>
        <taxon>Eukaryota</taxon>
        <taxon>Metazoa</taxon>
        <taxon>Chordata</taxon>
        <taxon>Craniata</taxon>
        <taxon>Vertebrata</taxon>
        <taxon>Euteleostomi</taxon>
        <taxon>Mammalia</taxon>
        <taxon>Eutheria</taxon>
        <taxon>Euarchontoglires</taxon>
        <taxon>Primates</taxon>
        <taxon>Haplorrhini</taxon>
        <taxon>Catarrhini</taxon>
        <taxon>Hylobatidae</taxon>
        <taxon>Nomascus</taxon>
    </lineage>
</organism>
<feature type="compositionally biased region" description="Pro residues" evidence="9">
    <location>
        <begin position="577"/>
        <end position="586"/>
    </location>
</feature>
<dbReference type="InterPro" id="IPR000949">
    <property type="entry name" value="ELM2_dom"/>
</dbReference>
<dbReference type="Proteomes" id="UP000001073">
    <property type="component" value="Chromosome 17"/>
</dbReference>
<feature type="region of interest" description="Disordered" evidence="9">
    <location>
        <begin position="566"/>
        <end position="586"/>
    </location>
</feature>
<evidence type="ECO:0000259" key="10">
    <source>
        <dbReference type="PROSITE" id="PS50157"/>
    </source>
</evidence>
<keyword evidence="2" id="KW-0597">Phosphoprotein</keyword>
<feature type="region of interest" description="Disordered" evidence="9">
    <location>
        <begin position="390"/>
        <end position="502"/>
    </location>
</feature>
<evidence type="ECO:0000313" key="13">
    <source>
        <dbReference type="Ensembl" id="ENSNLEP00000040224.1"/>
    </source>
</evidence>
<dbReference type="Gene3D" id="1.10.10.60">
    <property type="entry name" value="Homeodomain-like"/>
    <property type="match status" value="1"/>
</dbReference>
<keyword evidence="3" id="KW-0007">Acetylation</keyword>
<feature type="compositionally biased region" description="Acidic residues" evidence="9">
    <location>
        <begin position="870"/>
        <end position="885"/>
    </location>
</feature>
<evidence type="ECO:0000256" key="9">
    <source>
        <dbReference type="SAM" id="MobiDB-lite"/>
    </source>
</evidence>
<evidence type="ECO:0000256" key="7">
    <source>
        <dbReference type="ARBA" id="ARBA00023242"/>
    </source>
</evidence>
<reference evidence="13" key="3">
    <citation type="submission" date="2025-09" db="UniProtKB">
        <authorList>
            <consortium name="Ensembl"/>
        </authorList>
    </citation>
    <scope>IDENTIFICATION</scope>
</reference>
<dbReference type="GO" id="GO:0005667">
    <property type="term" value="C:transcription regulator complex"/>
    <property type="evidence" value="ECO:0007669"/>
    <property type="project" value="TreeGrafter"/>
</dbReference>
<dbReference type="InterPro" id="IPR013087">
    <property type="entry name" value="Znf_C2H2_type"/>
</dbReference>
<dbReference type="SMART" id="SM00355">
    <property type="entry name" value="ZnF_C2H2"/>
    <property type="match status" value="3"/>
</dbReference>
<dbReference type="SUPFAM" id="SSF46689">
    <property type="entry name" value="Homeodomain-like"/>
    <property type="match status" value="1"/>
</dbReference>
<evidence type="ECO:0000313" key="14">
    <source>
        <dbReference type="Proteomes" id="UP000001073"/>
    </source>
</evidence>
<gene>
    <name evidence="13" type="primary">TRERF1</name>
</gene>
<dbReference type="InterPro" id="IPR036236">
    <property type="entry name" value="Znf_C2H2_sf"/>
</dbReference>
<evidence type="ECO:0000256" key="6">
    <source>
        <dbReference type="ARBA" id="ARBA00023163"/>
    </source>
</evidence>
<reference evidence="13 14" key="1">
    <citation type="submission" date="2012-10" db="EMBL/GenBank/DDBJ databases">
        <authorList>
            <consortium name="Gibbon Genome Sequencing Consortium"/>
        </authorList>
    </citation>
    <scope>NUCLEOTIDE SEQUENCE [LARGE SCALE GENOMIC DNA]</scope>
</reference>
<feature type="compositionally biased region" description="Polar residues" evidence="9">
    <location>
        <begin position="463"/>
        <end position="472"/>
    </location>
</feature>
<protein>
    <submittedName>
        <fullName evidence="13">Transcriptional regulating factor 1</fullName>
    </submittedName>
</protein>
<dbReference type="PANTHER" id="PTHR16089">
    <property type="entry name" value="REST COREPRESSOR COREST PROTEIN-RELATED"/>
    <property type="match status" value="1"/>
</dbReference>
<dbReference type="SUPFAM" id="SSF57667">
    <property type="entry name" value="beta-beta-alpha zinc fingers"/>
    <property type="match status" value="1"/>
</dbReference>
<keyword evidence="8" id="KW-0862">Zinc</keyword>
<dbReference type="RefSeq" id="XP_030652447.1">
    <property type="nucleotide sequence ID" value="XM_030796587.1"/>
</dbReference>
<feature type="compositionally biased region" description="Low complexity" evidence="9">
    <location>
        <begin position="259"/>
        <end position="281"/>
    </location>
</feature>
<evidence type="ECO:0000256" key="4">
    <source>
        <dbReference type="ARBA" id="ARBA00023015"/>
    </source>
</evidence>
<dbReference type="InterPro" id="IPR051066">
    <property type="entry name" value="Trans_reg/Corepressor"/>
</dbReference>
<feature type="compositionally biased region" description="Basic and acidic residues" evidence="9">
    <location>
        <begin position="886"/>
        <end position="900"/>
    </location>
</feature>
<dbReference type="GO" id="GO:0006357">
    <property type="term" value="P:regulation of transcription by RNA polymerase II"/>
    <property type="evidence" value="ECO:0007669"/>
    <property type="project" value="TreeGrafter"/>
</dbReference>
<feature type="compositionally biased region" description="Low complexity" evidence="9">
    <location>
        <begin position="332"/>
        <end position="348"/>
    </location>
</feature>
<dbReference type="GO" id="GO:0000118">
    <property type="term" value="C:histone deacetylase complex"/>
    <property type="evidence" value="ECO:0007669"/>
    <property type="project" value="TreeGrafter"/>
</dbReference>
<feature type="compositionally biased region" description="Polar residues" evidence="9">
    <location>
        <begin position="406"/>
        <end position="419"/>
    </location>
</feature>
<feature type="domain" description="ELM2" evidence="11">
    <location>
        <begin position="695"/>
        <end position="786"/>
    </location>
</feature>
<feature type="compositionally biased region" description="Low complexity" evidence="9">
    <location>
        <begin position="993"/>
        <end position="1007"/>
    </location>
</feature>
<dbReference type="GO" id="GO:0008270">
    <property type="term" value="F:zinc ion binding"/>
    <property type="evidence" value="ECO:0007669"/>
    <property type="project" value="UniProtKB-KW"/>
</dbReference>
<keyword evidence="8" id="KW-0479">Metal-binding</keyword>
<evidence type="ECO:0000256" key="2">
    <source>
        <dbReference type="ARBA" id="ARBA00022553"/>
    </source>
</evidence>
<comment type="subcellular location">
    <subcellularLocation>
        <location evidence="1">Nucleus</location>
    </subcellularLocation>
</comment>
<dbReference type="Pfam" id="PF13912">
    <property type="entry name" value="zf-C2H2_6"/>
    <property type="match status" value="2"/>
</dbReference>
<evidence type="ECO:0000256" key="1">
    <source>
        <dbReference type="ARBA" id="ARBA00004123"/>
    </source>
</evidence>
<dbReference type="PROSITE" id="PS51156">
    <property type="entry name" value="ELM2"/>
    <property type="match status" value="1"/>
</dbReference>
<keyword evidence="5" id="KW-0238">DNA-binding</keyword>
<feature type="domain" description="SANT" evidence="12">
    <location>
        <begin position="801"/>
        <end position="852"/>
    </location>
</feature>
<evidence type="ECO:0000256" key="3">
    <source>
        <dbReference type="ARBA" id="ARBA00022990"/>
    </source>
</evidence>
<feature type="region of interest" description="Disordered" evidence="9">
    <location>
        <begin position="192"/>
        <end position="223"/>
    </location>
</feature>
<dbReference type="PROSITE" id="PS51293">
    <property type="entry name" value="SANT"/>
    <property type="match status" value="1"/>
</dbReference>
<keyword evidence="4" id="KW-0805">Transcription regulation</keyword>
<dbReference type="GeneTree" id="ENSGT00940000160303"/>
<feature type="region of interest" description="Disordered" evidence="9">
    <location>
        <begin position="332"/>
        <end position="352"/>
    </location>
</feature>
<evidence type="ECO:0000256" key="5">
    <source>
        <dbReference type="ARBA" id="ARBA00023125"/>
    </source>
</evidence>
<dbReference type="EMBL" id="ADFV01032406">
    <property type="status" value="NOT_ANNOTATED_CDS"/>
    <property type="molecule type" value="Genomic_DNA"/>
</dbReference>
<proteinExistence type="predicted"/>
<dbReference type="InterPro" id="IPR001005">
    <property type="entry name" value="SANT/Myb"/>
</dbReference>
<dbReference type="GO" id="GO:0003677">
    <property type="term" value="F:DNA binding"/>
    <property type="evidence" value="ECO:0007669"/>
    <property type="project" value="UniProtKB-KW"/>
</dbReference>
<reference evidence="13" key="2">
    <citation type="submission" date="2025-08" db="UniProtKB">
        <authorList>
            <consortium name="Ensembl"/>
        </authorList>
    </citation>
    <scope>IDENTIFICATION</scope>
</reference>
<dbReference type="CTD" id="55809"/>
<accession>A0A2I3H996</accession>
<dbReference type="InterPro" id="IPR017884">
    <property type="entry name" value="SANT_dom"/>
</dbReference>
<keyword evidence="7" id="KW-0539">Nucleus</keyword>
<dbReference type="Pfam" id="PF01448">
    <property type="entry name" value="ELM2"/>
    <property type="match status" value="1"/>
</dbReference>
<keyword evidence="14" id="KW-1185">Reference proteome</keyword>
<keyword evidence="6" id="KW-0804">Transcription</keyword>
<evidence type="ECO:0000259" key="11">
    <source>
        <dbReference type="PROSITE" id="PS51156"/>
    </source>
</evidence>
<feature type="domain" description="C2H2-type" evidence="10">
    <location>
        <begin position="1013"/>
        <end position="1040"/>
    </location>
</feature>
<dbReference type="PROSITE" id="PS50157">
    <property type="entry name" value="ZINC_FINGER_C2H2_2"/>
    <property type="match status" value="2"/>
</dbReference>
<dbReference type="FunFam" id="1.10.10.60:FF:000086">
    <property type="entry name" value="transcriptional-regulating factor 1 isoform X1"/>
    <property type="match status" value="1"/>
</dbReference>
<sequence length="1127" mass="124651">MGDQQLYKTNHVAHGSENLFYQQPPLGVHSGLNHNYGNAVTGGGMEAPQASPISPHFPQDTRDGLGLPVGSKNLGQMDTSRQGGWGSHAGPGNHVQLRGNLANSNMMWGAPAQAEPTDGYQYTYSQASEIRTQKLTSGVLHKLDSFTQVFANQNLRIQVNNMAQVLHTQSAVMDGAPDSALRQLLSQKPMEPPAPAIPSRYQQVPQQPHPGFTGGLSKPALQVGQHPTQGHLYYDYQQPLAQVPVQGGQPLQAPQMLSQHMQQMQQHQYYPPQQQQQAGQQRISMQEIQTQPQQIRPSQPQPPPQQQPQQLQLQQRQGSMQIPQYYQPQPMMQHLQEQQQQQMHLQPPSYHRDPHQYTPEQAHAVQLIPLGSMSQYYYQEPQQPYSHPLYQQSHLSQHQQREDSQLKTYSSDRQAQAMLSSHGDLGPPDAGMGDPASSDLTRVSSALPHRPLLSPSGIHLNNMGPQHQQLSPSAMWPQMHLPDGRAQPGSPESSGQPKGAFGEQFDAKNKLTCSICLKEFKNLPALNGHMRSHGGMRASPNLKQEIPRKHQPSVPKAEEPLKTVQEKKKFRHRPEPLFIPPPPSYNPNPAASYSGATLYQSQLRSPRVLGDHLLLDPTHELPPYTPPPMLSPVRQGSGLFSNVLISGHGPGAHPQLPLTPLTPTPRVLLCRSNSIDGSNVTVTPGPGEQTVDVEPRINIGLRFQAEIPELQDISALAQDTHKATLVWKPWPELENHDLQQRVENLLNLCCSSALPGGGTNSEFALHSLFEAKGDVMVALEMLLLRKPVRLKCHPLANYHYAGSDKWTSLERKLFNKALATYSKDFIFVQKMVKSKTVAQCVEYYYTWKKIMRLGRKHRTRLAEIIDDCVTSEEEEELEEEEEDPEEDRKSTKEEESEVPKSPEPPPVPVLAPTEGPPLQALGQPSGSFICEMPNCGADCRCHVTPFLPQVFSSRQALNGHARIHGGTNQVTKARGAVPSGKQKPGGTQSGYCSVKSSPSHSTTSGETDPTTIFPCKECGKVFFKIKSRNAHMKTHRQQEEQQRQKAQKAAFAAEMAATIERTTGPVGAPGLLPLDQLSLIKPIKDVDILDDDVVQQLGGVMEEAEVVDTDLLLDDQDSVLLQGDAEL</sequence>
<feature type="region of interest" description="Disordered" evidence="9">
    <location>
        <begin position="256"/>
        <end position="319"/>
    </location>
</feature>
<dbReference type="Gene3D" id="3.30.160.60">
    <property type="entry name" value="Classic Zinc Finger"/>
    <property type="match status" value="1"/>
</dbReference>
<feature type="compositionally biased region" description="Low complexity" evidence="9">
    <location>
        <begin position="307"/>
        <end position="319"/>
    </location>
</feature>
<dbReference type="Ensembl" id="ENSNLET00000035599.1">
    <property type="protein sequence ID" value="ENSNLEP00000040224.1"/>
    <property type="gene ID" value="ENSNLEG00000004772.3"/>
</dbReference>
<dbReference type="PROSITE" id="PS00028">
    <property type="entry name" value="ZINC_FINGER_C2H2_1"/>
    <property type="match status" value="2"/>
</dbReference>
<dbReference type="InterPro" id="IPR009057">
    <property type="entry name" value="Homeodomain-like_sf"/>
</dbReference>
<dbReference type="AlphaFoldDB" id="A0A2I3H996"/>
<dbReference type="SMART" id="SM00717">
    <property type="entry name" value="SANT"/>
    <property type="match status" value="1"/>
</dbReference>
<dbReference type="GeneID" id="100605789"/>
<keyword evidence="8" id="KW-0863">Zinc-finger</keyword>
<dbReference type="GO" id="GO:0003714">
    <property type="term" value="F:transcription corepressor activity"/>
    <property type="evidence" value="ECO:0007669"/>
    <property type="project" value="TreeGrafter"/>
</dbReference>
<feature type="domain" description="C2H2-type" evidence="10">
    <location>
        <begin position="511"/>
        <end position="538"/>
    </location>
</feature>
<feature type="compositionally biased region" description="Low complexity" evidence="9">
    <location>
        <begin position="288"/>
        <end position="298"/>
    </location>
</feature>